<reference evidence="1 2" key="1">
    <citation type="submission" date="2017-02" db="EMBL/GenBank/DDBJ databases">
        <title>Acinetobacter sp. ANC 4945, whole genome shotgun sequencing project.</title>
        <authorList>
            <person name="Radolfova-Krizova L."/>
            <person name="Al Atrouni A."/>
            <person name="Nemec A."/>
        </authorList>
    </citation>
    <scope>NUCLEOTIDE SEQUENCE [LARGE SCALE GENOMIC DNA]</scope>
    <source>
        <strain evidence="1 2">ANC 4945</strain>
    </source>
</reference>
<dbReference type="AlphaFoldDB" id="A0A1T1GWT7"/>
<sequence>MQNNNQKFQEFIQHYMHVQDVLIIAGGPSQLNFDLTTIHPSKKLLIICCNQSFLQLPQAQIAHHSDYAWWLQYQPMLNASFQGNIISGCGLGHNRPYPEHEVINLKTVRIDTQTELFHSPHFVYGNNCGLQAYSLAHLFQPQRIWLMGYDFQHQQGQTHAYQHQHAQELEHYEKFWGLFLKDFQRFEHLRHKLWSTAHPHRTLPLTYNLNANSALKLYPSPIELPDWLCQPTTTTP</sequence>
<keyword evidence="2" id="KW-1185">Reference proteome</keyword>
<proteinExistence type="predicted"/>
<accession>A0A1T1GWT7</accession>
<dbReference type="EMBL" id="MVKX01000006">
    <property type="protein sequence ID" value="OOV81995.1"/>
    <property type="molecule type" value="Genomic_DNA"/>
</dbReference>
<evidence type="ECO:0000313" key="1">
    <source>
        <dbReference type="EMBL" id="OOV81995.1"/>
    </source>
</evidence>
<organism evidence="1 2">
    <name type="scientific">Acinetobacter amyesii</name>
    <dbReference type="NCBI Taxonomy" id="2942470"/>
    <lineage>
        <taxon>Bacteria</taxon>
        <taxon>Pseudomonadati</taxon>
        <taxon>Pseudomonadota</taxon>
        <taxon>Gammaproteobacteria</taxon>
        <taxon>Moraxellales</taxon>
        <taxon>Moraxellaceae</taxon>
        <taxon>Acinetobacter</taxon>
    </lineage>
</organism>
<evidence type="ECO:0008006" key="3">
    <source>
        <dbReference type="Google" id="ProtNLM"/>
    </source>
</evidence>
<comment type="caution">
    <text evidence="1">The sequence shown here is derived from an EMBL/GenBank/DDBJ whole genome shotgun (WGS) entry which is preliminary data.</text>
</comment>
<name>A0A1T1GWT7_9GAMM</name>
<dbReference type="RefSeq" id="WP_143221602.1">
    <property type="nucleotide sequence ID" value="NZ_JAMCOZ010000006.1"/>
</dbReference>
<evidence type="ECO:0000313" key="2">
    <source>
        <dbReference type="Proteomes" id="UP000191160"/>
    </source>
</evidence>
<protein>
    <recommendedName>
        <fullName evidence="3">DUF115 domain-containing protein</fullName>
    </recommendedName>
</protein>
<gene>
    <name evidence="1" type="ORF">B1202_10610</name>
</gene>
<dbReference type="Proteomes" id="UP000191160">
    <property type="component" value="Unassembled WGS sequence"/>
</dbReference>